<keyword evidence="5 7" id="KW-1133">Transmembrane helix</keyword>
<evidence type="ECO:0000256" key="5">
    <source>
        <dbReference type="ARBA" id="ARBA00022989"/>
    </source>
</evidence>
<organism evidence="8 9">
    <name type="scientific">Anoxybacter fermentans</name>
    <dbReference type="NCBI Taxonomy" id="1323375"/>
    <lineage>
        <taxon>Bacteria</taxon>
        <taxon>Bacillati</taxon>
        <taxon>Bacillota</taxon>
        <taxon>Clostridia</taxon>
        <taxon>Halanaerobiales</taxon>
        <taxon>Anoxybacter</taxon>
    </lineage>
</organism>
<keyword evidence="4 7" id="KW-0812">Transmembrane</keyword>
<dbReference type="InterPro" id="IPR052518">
    <property type="entry name" value="CHR_Transporter"/>
</dbReference>
<proteinExistence type="inferred from homology"/>
<dbReference type="RefSeq" id="WP_127017470.1">
    <property type="nucleotide sequence ID" value="NZ_CP016379.1"/>
</dbReference>
<dbReference type="PANTHER" id="PTHR43663:SF1">
    <property type="entry name" value="CHROMATE TRANSPORTER"/>
    <property type="match status" value="1"/>
</dbReference>
<comment type="similarity">
    <text evidence="2">Belongs to the chromate ion transporter (CHR) (TC 2.A.51) family.</text>
</comment>
<evidence type="ECO:0000256" key="7">
    <source>
        <dbReference type="SAM" id="Phobius"/>
    </source>
</evidence>
<dbReference type="AlphaFoldDB" id="A0A3S9T0T5"/>
<keyword evidence="9" id="KW-1185">Reference proteome</keyword>
<dbReference type="KEGG" id="aft:BBF96_12350"/>
<keyword evidence="6 7" id="KW-0472">Membrane</keyword>
<gene>
    <name evidence="8" type="ORF">BBF96_12350</name>
</gene>
<evidence type="ECO:0000256" key="6">
    <source>
        <dbReference type="ARBA" id="ARBA00023136"/>
    </source>
</evidence>
<feature type="transmembrane region" description="Helical" evidence="7">
    <location>
        <begin position="162"/>
        <end position="181"/>
    </location>
</feature>
<evidence type="ECO:0000313" key="8">
    <source>
        <dbReference type="EMBL" id="AZR74120.1"/>
    </source>
</evidence>
<dbReference type="Pfam" id="PF02417">
    <property type="entry name" value="Chromate_transp"/>
    <property type="match status" value="1"/>
</dbReference>
<evidence type="ECO:0000256" key="2">
    <source>
        <dbReference type="ARBA" id="ARBA00005262"/>
    </source>
</evidence>
<evidence type="ECO:0000256" key="4">
    <source>
        <dbReference type="ARBA" id="ARBA00022692"/>
    </source>
</evidence>
<sequence length="193" mass="21525">MKKNFNVRFLIKLFTTFFKIGMFTFGGGFAMIPLMEKELVERHGWLDKKQFIDSISLTQTIPGAVAINLAIFLGYNLAGLPGALAATVGVALPSFLIILLIAISFNRFRNNQIIENVFKGIRPTVVALIAYAGVKLIRTIDWSVLLIIVLIVTLIARILFDINPVILIVAASMAGLINYFLNRKTFFKDQSEE</sequence>
<feature type="transmembrane region" description="Helical" evidence="7">
    <location>
        <begin position="13"/>
        <end position="34"/>
    </location>
</feature>
<evidence type="ECO:0000256" key="3">
    <source>
        <dbReference type="ARBA" id="ARBA00022475"/>
    </source>
</evidence>
<name>A0A3S9T0T5_9FIRM</name>
<dbReference type="GO" id="GO:0015109">
    <property type="term" value="F:chromate transmembrane transporter activity"/>
    <property type="evidence" value="ECO:0007669"/>
    <property type="project" value="InterPro"/>
</dbReference>
<comment type="subcellular location">
    <subcellularLocation>
        <location evidence="1">Cell membrane</location>
        <topology evidence="1">Multi-pass membrane protein</topology>
    </subcellularLocation>
</comment>
<feature type="transmembrane region" description="Helical" evidence="7">
    <location>
        <begin position="83"/>
        <end position="105"/>
    </location>
</feature>
<feature type="transmembrane region" description="Helical" evidence="7">
    <location>
        <begin position="55"/>
        <end position="77"/>
    </location>
</feature>
<reference evidence="8 9" key="1">
    <citation type="submission" date="2016-07" db="EMBL/GenBank/DDBJ databases">
        <title>Genome and transcriptome analysis of iron-reducing fermentative bacteria Anoxybacter fermentans.</title>
        <authorList>
            <person name="Zeng X."/>
            <person name="Shao Z."/>
        </authorList>
    </citation>
    <scope>NUCLEOTIDE SEQUENCE [LARGE SCALE GENOMIC DNA]</scope>
    <source>
        <strain evidence="8 9">DY22613</strain>
    </source>
</reference>
<dbReference type="OrthoDB" id="9788907at2"/>
<evidence type="ECO:0000256" key="1">
    <source>
        <dbReference type="ARBA" id="ARBA00004651"/>
    </source>
</evidence>
<accession>A0A3S9T0T5</accession>
<dbReference type="InterPro" id="IPR003370">
    <property type="entry name" value="Chromate_transpt"/>
</dbReference>
<dbReference type="EMBL" id="CP016379">
    <property type="protein sequence ID" value="AZR74120.1"/>
    <property type="molecule type" value="Genomic_DNA"/>
</dbReference>
<feature type="transmembrane region" description="Helical" evidence="7">
    <location>
        <begin position="125"/>
        <end position="156"/>
    </location>
</feature>
<dbReference type="GO" id="GO:0005886">
    <property type="term" value="C:plasma membrane"/>
    <property type="evidence" value="ECO:0007669"/>
    <property type="project" value="UniProtKB-SubCell"/>
</dbReference>
<dbReference type="Proteomes" id="UP000267250">
    <property type="component" value="Chromosome"/>
</dbReference>
<keyword evidence="3" id="KW-1003">Cell membrane</keyword>
<dbReference type="PANTHER" id="PTHR43663">
    <property type="entry name" value="CHROMATE TRANSPORT PROTEIN-RELATED"/>
    <property type="match status" value="1"/>
</dbReference>
<protein>
    <submittedName>
        <fullName evidence="8">Chromate transporter</fullName>
    </submittedName>
</protein>
<evidence type="ECO:0000313" key="9">
    <source>
        <dbReference type="Proteomes" id="UP000267250"/>
    </source>
</evidence>